<evidence type="ECO:0000313" key="3">
    <source>
        <dbReference type="Proteomes" id="UP000053947"/>
    </source>
</evidence>
<protein>
    <recommendedName>
        <fullName evidence="1">YdhG-like domain-containing protein</fullName>
    </recommendedName>
</protein>
<dbReference type="Proteomes" id="UP000053947">
    <property type="component" value="Unassembled WGS sequence"/>
</dbReference>
<evidence type="ECO:0000259" key="1">
    <source>
        <dbReference type="Pfam" id="PF08818"/>
    </source>
</evidence>
<dbReference type="OrthoDB" id="115213at2"/>
<name>A0A0W0GK65_9CHLR</name>
<evidence type="ECO:0000313" key="2">
    <source>
        <dbReference type="EMBL" id="KTB48914.1"/>
    </source>
</evidence>
<gene>
    <name evidence="2" type="ORF">DEALK_17610</name>
</gene>
<dbReference type="EMBL" id="LFDV01000002">
    <property type="protein sequence ID" value="KTB48914.1"/>
    <property type="molecule type" value="Genomic_DNA"/>
</dbReference>
<organism evidence="2 3">
    <name type="scientific">Dehalogenimonas alkenigignens</name>
    <dbReference type="NCBI Taxonomy" id="1217799"/>
    <lineage>
        <taxon>Bacteria</taxon>
        <taxon>Bacillati</taxon>
        <taxon>Chloroflexota</taxon>
        <taxon>Dehalococcoidia</taxon>
        <taxon>Dehalococcoidales</taxon>
        <taxon>Dehalococcoidaceae</taxon>
        <taxon>Dehalogenimonas</taxon>
    </lineage>
</organism>
<dbReference type="PATRIC" id="fig|1217799.6.peg.1813"/>
<dbReference type="SUPFAM" id="SSF159888">
    <property type="entry name" value="YdhG-like"/>
    <property type="match status" value="1"/>
</dbReference>
<dbReference type="STRING" id="1217799.DEALK_17610"/>
<sequence length="120" mass="13547">MIERSPATIDEFVRGFPAATQEILKKLRRLIGKLAPEATEAIVYGIPTFRLNGNLVHFSALKNHIGFYPTPSAIEAFKEELKAYATSKGAVQFPLDQPIPYDLIERMVQFRVSEQRKKAV</sequence>
<accession>A0A0W0GK65</accession>
<comment type="caution">
    <text evidence="2">The sequence shown here is derived from an EMBL/GenBank/DDBJ whole genome shotgun (WGS) entry which is preliminary data.</text>
</comment>
<proteinExistence type="predicted"/>
<feature type="domain" description="YdhG-like" evidence="1">
    <location>
        <begin position="21"/>
        <end position="112"/>
    </location>
</feature>
<dbReference type="Gene3D" id="3.90.1150.200">
    <property type="match status" value="1"/>
</dbReference>
<keyword evidence="3" id="KW-1185">Reference proteome</keyword>
<dbReference type="Pfam" id="PF08818">
    <property type="entry name" value="DUF1801"/>
    <property type="match status" value="1"/>
</dbReference>
<dbReference type="InterPro" id="IPR014922">
    <property type="entry name" value="YdhG-like"/>
</dbReference>
<dbReference type="AlphaFoldDB" id="A0A0W0GK65"/>
<reference evidence="2 3" key="1">
    <citation type="submission" date="2015-06" db="EMBL/GenBank/DDBJ databases">
        <title>Genome sequence of the organohalide-respiring Dehalogenimonas alkenigignens type strain (IP3-3T).</title>
        <authorList>
            <person name="Key T.A."/>
            <person name="Richmond D.P."/>
            <person name="Bowman K.S."/>
            <person name="Cho Y.-J."/>
            <person name="Chun J."/>
            <person name="da Costa M.S."/>
            <person name="Rainey F.A."/>
            <person name="Moe W.M."/>
        </authorList>
    </citation>
    <scope>NUCLEOTIDE SEQUENCE [LARGE SCALE GENOMIC DNA]</scope>
    <source>
        <strain evidence="2 3">IP3-3</strain>
    </source>
</reference>